<feature type="domain" description="EF-hand" evidence="2">
    <location>
        <begin position="36"/>
        <end position="69"/>
    </location>
</feature>
<dbReference type="AlphaFoldDB" id="A0A0R3UD84"/>
<evidence type="ECO:0000259" key="2">
    <source>
        <dbReference type="PROSITE" id="PS50222"/>
    </source>
</evidence>
<dbReference type="WBParaSite" id="MCU_014076-RA">
    <property type="protein sequence ID" value="MCU_014076-RA"/>
    <property type="gene ID" value="MCU_014076"/>
</dbReference>
<proteinExistence type="predicted"/>
<dbReference type="InterPro" id="IPR018247">
    <property type="entry name" value="EF_Hand_1_Ca_BS"/>
</dbReference>
<gene>
    <name evidence="3" type="ORF">MCOS_LOCUS4883</name>
</gene>
<dbReference type="Pfam" id="PF13499">
    <property type="entry name" value="EF-hand_7"/>
    <property type="match status" value="1"/>
</dbReference>
<keyword evidence="1" id="KW-0106">Calcium</keyword>
<keyword evidence="4" id="KW-1185">Reference proteome</keyword>
<reference evidence="3 4" key="1">
    <citation type="submission" date="2018-10" db="EMBL/GenBank/DDBJ databases">
        <authorList>
            <consortium name="Pathogen Informatics"/>
        </authorList>
    </citation>
    <scope>NUCLEOTIDE SEQUENCE [LARGE SCALE GENOMIC DNA]</scope>
</reference>
<dbReference type="SUPFAM" id="SSF47473">
    <property type="entry name" value="EF-hand"/>
    <property type="match status" value="1"/>
</dbReference>
<evidence type="ECO:0000313" key="4">
    <source>
        <dbReference type="Proteomes" id="UP000267029"/>
    </source>
</evidence>
<evidence type="ECO:0000313" key="5">
    <source>
        <dbReference type="WBParaSite" id="MCU_014076-RA"/>
    </source>
</evidence>
<reference evidence="5" key="2">
    <citation type="submission" date="2019-11" db="UniProtKB">
        <authorList>
            <consortium name="WormBaseParasite"/>
        </authorList>
    </citation>
    <scope>IDENTIFICATION</scope>
</reference>
<sequence>MWNRAAVLEHLKIIDQDGTGTIDAKELVDALGDKEFAKEVARAIIANYDKNGDGELDVDEFCTFLACAQ</sequence>
<protein>
    <submittedName>
        <fullName evidence="5">EF-hand domain-containing protein</fullName>
    </submittedName>
</protein>
<dbReference type="InterPro" id="IPR011992">
    <property type="entry name" value="EF-hand-dom_pair"/>
</dbReference>
<dbReference type="PROSITE" id="PS00018">
    <property type="entry name" value="EF_HAND_1"/>
    <property type="match status" value="1"/>
</dbReference>
<dbReference type="Gene3D" id="1.10.238.10">
    <property type="entry name" value="EF-hand"/>
    <property type="match status" value="1"/>
</dbReference>
<dbReference type="OrthoDB" id="293868at2759"/>
<dbReference type="PROSITE" id="PS50222">
    <property type="entry name" value="EF_HAND_2"/>
    <property type="match status" value="1"/>
</dbReference>
<dbReference type="SMART" id="SM00054">
    <property type="entry name" value="EFh"/>
    <property type="match status" value="2"/>
</dbReference>
<organism evidence="5">
    <name type="scientific">Mesocestoides corti</name>
    <name type="common">Flatworm</name>
    <dbReference type="NCBI Taxonomy" id="53468"/>
    <lineage>
        <taxon>Eukaryota</taxon>
        <taxon>Metazoa</taxon>
        <taxon>Spiralia</taxon>
        <taxon>Lophotrochozoa</taxon>
        <taxon>Platyhelminthes</taxon>
        <taxon>Cestoda</taxon>
        <taxon>Eucestoda</taxon>
        <taxon>Cyclophyllidea</taxon>
        <taxon>Mesocestoididae</taxon>
        <taxon>Mesocestoides</taxon>
    </lineage>
</organism>
<name>A0A0R3UD84_MESCO</name>
<dbReference type="Proteomes" id="UP000267029">
    <property type="component" value="Unassembled WGS sequence"/>
</dbReference>
<dbReference type="GO" id="GO:0005509">
    <property type="term" value="F:calcium ion binding"/>
    <property type="evidence" value="ECO:0007669"/>
    <property type="project" value="InterPro"/>
</dbReference>
<dbReference type="CDD" id="cd00051">
    <property type="entry name" value="EFh"/>
    <property type="match status" value="1"/>
</dbReference>
<dbReference type="InterPro" id="IPR002048">
    <property type="entry name" value="EF_hand_dom"/>
</dbReference>
<evidence type="ECO:0000313" key="3">
    <source>
        <dbReference type="EMBL" id="VDD78880.1"/>
    </source>
</evidence>
<evidence type="ECO:0000256" key="1">
    <source>
        <dbReference type="ARBA" id="ARBA00022837"/>
    </source>
</evidence>
<accession>A0A0R3UD84</accession>
<dbReference type="EMBL" id="UXSR01002575">
    <property type="protein sequence ID" value="VDD78880.1"/>
    <property type="molecule type" value="Genomic_DNA"/>
</dbReference>